<gene>
    <name evidence="4" type="ORF">PHMEG_0005212</name>
</gene>
<reference evidence="5" key="1">
    <citation type="submission" date="2017-03" db="EMBL/GenBank/DDBJ databases">
        <title>Phytopthora megakarya and P. palmivora, two closely related causual agents of cacao black pod achieved similar genome size and gene model numbers by different mechanisms.</title>
        <authorList>
            <person name="Ali S."/>
            <person name="Shao J."/>
            <person name="Larry D.J."/>
            <person name="Kronmiller B."/>
            <person name="Shen D."/>
            <person name="Strem M.D."/>
            <person name="Melnick R.L."/>
            <person name="Guiltinan M.J."/>
            <person name="Tyler B.M."/>
            <person name="Meinhardt L.W."/>
            <person name="Bailey B.A."/>
        </authorList>
    </citation>
    <scope>NUCLEOTIDE SEQUENCE [LARGE SCALE GENOMIC DNA]</scope>
    <source>
        <strain evidence="5">zdho120</strain>
    </source>
</reference>
<feature type="domain" description="Reverse transcriptase Ty1/copia-type" evidence="2">
    <location>
        <begin position="214"/>
        <end position="400"/>
    </location>
</feature>
<dbReference type="STRING" id="4795.A0A225WS18"/>
<dbReference type="EMBL" id="NBNE01000330">
    <property type="protein sequence ID" value="OWZ20381.1"/>
    <property type="molecule type" value="Genomic_DNA"/>
</dbReference>
<proteinExistence type="predicted"/>
<sequence length="620" mass="69068">MDHQQDHQLGGCEDTVQDCVQIESHSSKTSRCSVHLATLDAKAFKCRFLGYEEGVKGYQVLNVTMGKVQIVRTVKVMETTNVRYLLGDKEEQISTIPVMNGQSSTGSMEIFPADIEAGDVIALQRDVGGNREIVPNESTHPMIPRLLTRHIDEIDDPEEGVGLPKTYTEATSDEDRDEYKKTIVIAHRKQDVEAGTKTESPAPDLVICVEAQRQREVTRYKARLVTKGIDYEEIYSAVGYQNSIRAVLAKCCGEEFEIERCNVDTAFLYGKLDEEIYMELPEGLRELLTLADGEGEVGVVCLLLQICMAASKHLTIDGHLKGMGFKVVDANPGVYTRGGGDDECIVCLYVYEMLIASRDKGVIASVKAVIEKKFWINDLGQACFIMGIKINYDMDTTTLGISNGLTPSQSLRKNEKPSLIPLDPSLHITKDDGPQTEEDKTKMKSRPYRSLIGNLIMRNATKYSVAVSKLSRFLENHGEAHWNTGIKVMRYLLKPKSYADWACNHDDRRSVSGMMLMICGVPVVWRSTFQRTVALNSTEAEYMVLSECIKEVDIGGEQVDSKVIHEDNQSAMAKKVSTGKIELLYEESKNQLAAFLTKGLSSEALRYLMAHSNVGPEIET</sequence>
<dbReference type="InterPro" id="IPR013103">
    <property type="entry name" value="RVT_2"/>
</dbReference>
<evidence type="ECO:0000313" key="5">
    <source>
        <dbReference type="Proteomes" id="UP000198211"/>
    </source>
</evidence>
<evidence type="ECO:0000313" key="4">
    <source>
        <dbReference type="EMBL" id="OWZ20381.1"/>
    </source>
</evidence>
<dbReference type="Pfam" id="PF07727">
    <property type="entry name" value="RVT_2"/>
    <property type="match status" value="1"/>
</dbReference>
<evidence type="ECO:0000259" key="2">
    <source>
        <dbReference type="Pfam" id="PF07727"/>
    </source>
</evidence>
<dbReference type="OrthoDB" id="122042at2759"/>
<feature type="domain" description="Retroviral polymerase SH3-like" evidence="3">
    <location>
        <begin position="34"/>
        <end position="82"/>
    </location>
</feature>
<comment type="caution">
    <text evidence="4">The sequence shown here is derived from an EMBL/GenBank/DDBJ whole genome shotgun (WGS) entry which is preliminary data.</text>
</comment>
<accession>A0A225WS18</accession>
<evidence type="ECO:0000259" key="3">
    <source>
        <dbReference type="Pfam" id="PF25597"/>
    </source>
</evidence>
<name>A0A225WS18_9STRA</name>
<feature type="compositionally biased region" description="Basic and acidic residues" evidence="1">
    <location>
        <begin position="428"/>
        <end position="442"/>
    </location>
</feature>
<evidence type="ECO:0000256" key="1">
    <source>
        <dbReference type="SAM" id="MobiDB-lite"/>
    </source>
</evidence>
<dbReference type="CDD" id="cd09272">
    <property type="entry name" value="RNase_HI_RT_Ty1"/>
    <property type="match status" value="1"/>
</dbReference>
<dbReference type="PANTHER" id="PTHR11439:SF440">
    <property type="entry name" value="INTEGRASE CATALYTIC DOMAIN-CONTAINING PROTEIN"/>
    <property type="match status" value="1"/>
</dbReference>
<dbReference type="Proteomes" id="UP000198211">
    <property type="component" value="Unassembled WGS sequence"/>
</dbReference>
<dbReference type="PANTHER" id="PTHR11439">
    <property type="entry name" value="GAG-POL-RELATED RETROTRANSPOSON"/>
    <property type="match status" value="1"/>
</dbReference>
<protein>
    <submittedName>
        <fullName evidence="4">Integrase, catalytic core protein</fullName>
    </submittedName>
</protein>
<organism evidence="4 5">
    <name type="scientific">Phytophthora megakarya</name>
    <dbReference type="NCBI Taxonomy" id="4795"/>
    <lineage>
        <taxon>Eukaryota</taxon>
        <taxon>Sar</taxon>
        <taxon>Stramenopiles</taxon>
        <taxon>Oomycota</taxon>
        <taxon>Peronosporomycetes</taxon>
        <taxon>Peronosporales</taxon>
        <taxon>Peronosporaceae</taxon>
        <taxon>Phytophthora</taxon>
    </lineage>
</organism>
<feature type="region of interest" description="Disordered" evidence="1">
    <location>
        <begin position="423"/>
        <end position="444"/>
    </location>
</feature>
<dbReference type="AlphaFoldDB" id="A0A225WS18"/>
<keyword evidence="5" id="KW-1185">Reference proteome</keyword>
<dbReference type="InterPro" id="IPR057670">
    <property type="entry name" value="SH3_retrovirus"/>
</dbReference>
<dbReference type="Pfam" id="PF25597">
    <property type="entry name" value="SH3_retrovirus"/>
    <property type="match status" value="1"/>
</dbReference>